<protein>
    <submittedName>
        <fullName evidence="2">Glycosyltransferase family 2 protein</fullName>
    </submittedName>
</protein>
<dbReference type="PANTHER" id="PTHR43179">
    <property type="entry name" value="RHAMNOSYLTRANSFERASE WBBL"/>
    <property type="match status" value="1"/>
</dbReference>
<dbReference type="RefSeq" id="WP_269876498.1">
    <property type="nucleotide sequence ID" value="NZ_JAPZVM010000001.1"/>
</dbReference>
<accession>A0ABT4PEJ3</accession>
<comment type="caution">
    <text evidence="2">The sequence shown here is derived from an EMBL/GenBank/DDBJ whole genome shotgun (WGS) entry which is preliminary data.</text>
</comment>
<organism evidence="2 3">
    <name type="scientific">Phocaeicola acetigenes</name>
    <dbReference type="NCBI Taxonomy" id="3016083"/>
    <lineage>
        <taxon>Bacteria</taxon>
        <taxon>Pseudomonadati</taxon>
        <taxon>Bacteroidota</taxon>
        <taxon>Bacteroidia</taxon>
        <taxon>Bacteroidales</taxon>
        <taxon>Bacteroidaceae</taxon>
        <taxon>Phocaeicola</taxon>
    </lineage>
</organism>
<dbReference type="Gene3D" id="3.90.550.10">
    <property type="entry name" value="Spore Coat Polysaccharide Biosynthesis Protein SpsA, Chain A"/>
    <property type="match status" value="1"/>
</dbReference>
<dbReference type="EMBL" id="JAPZVM010000001">
    <property type="protein sequence ID" value="MCZ8371470.1"/>
    <property type="molecule type" value="Genomic_DNA"/>
</dbReference>
<keyword evidence="3" id="KW-1185">Reference proteome</keyword>
<evidence type="ECO:0000313" key="3">
    <source>
        <dbReference type="Proteomes" id="UP001141933"/>
    </source>
</evidence>
<evidence type="ECO:0000259" key="1">
    <source>
        <dbReference type="Pfam" id="PF00535"/>
    </source>
</evidence>
<dbReference type="InterPro" id="IPR001173">
    <property type="entry name" value="Glyco_trans_2-like"/>
</dbReference>
<dbReference type="Pfam" id="PF00535">
    <property type="entry name" value="Glycos_transf_2"/>
    <property type="match status" value="1"/>
</dbReference>
<gene>
    <name evidence="2" type="ORF">O6P32_01960</name>
</gene>
<dbReference type="PANTHER" id="PTHR43179:SF7">
    <property type="entry name" value="RHAMNOSYLTRANSFERASE WBBL"/>
    <property type="match status" value="1"/>
</dbReference>
<feature type="domain" description="Glycosyltransferase 2-like" evidence="1">
    <location>
        <begin position="5"/>
        <end position="132"/>
    </location>
</feature>
<dbReference type="InterPro" id="IPR029044">
    <property type="entry name" value="Nucleotide-diphossugar_trans"/>
</dbReference>
<name>A0ABT4PEJ3_9BACT</name>
<dbReference type="Proteomes" id="UP001141933">
    <property type="component" value="Unassembled WGS sequence"/>
</dbReference>
<reference evidence="2" key="1">
    <citation type="submission" date="2022-12" db="EMBL/GenBank/DDBJ databases">
        <title>Phocaeicola acetigenes sp. nov., isolated feces from a healthy human.</title>
        <authorList>
            <person name="Do H."/>
            <person name="Ha Y.B."/>
            <person name="Kim J.-S."/>
            <person name="Suh M.K."/>
            <person name="Kim H.S."/>
            <person name="Lee J.-S."/>
        </authorList>
    </citation>
    <scope>NUCLEOTIDE SEQUENCE</scope>
    <source>
        <strain evidence="2">KGMB11183</strain>
    </source>
</reference>
<dbReference type="CDD" id="cd04186">
    <property type="entry name" value="GT_2_like_c"/>
    <property type="match status" value="1"/>
</dbReference>
<evidence type="ECO:0000313" key="2">
    <source>
        <dbReference type="EMBL" id="MCZ8371470.1"/>
    </source>
</evidence>
<proteinExistence type="predicted"/>
<dbReference type="SUPFAM" id="SSF53448">
    <property type="entry name" value="Nucleotide-diphospho-sugar transferases"/>
    <property type="match status" value="1"/>
</dbReference>
<sequence length="266" mass="30058">MYTLSIITVGMNHLSYLKALLHSIFKENTPQASFEMIYVDNCSTDGSVEFISQNYPEVKIIKNTIPLGFGENNNKGVFASTGKYVAIINPDIVLMKDSLDKLLQCMQQNPQAGIVVPQLLNPDHSIQYSVRGFISLKALFARIISKGKDSTNNKTVSEYLCKNLNFKKTQAVDWAIGAALFMSKDTYAELGGFDLDYFLYMEDEDICLRCWKMKKPVIYCPDAKMIHNHLRASAKLGKKTLLHVKSMCTFFKKHGFSIKNPKAEIK</sequence>